<dbReference type="InterPro" id="IPR033909">
    <property type="entry name" value="RNR_small"/>
</dbReference>
<evidence type="ECO:0000313" key="3">
    <source>
        <dbReference type="Proteomes" id="UP000193411"/>
    </source>
</evidence>
<sequence length="323" mass="37842">MTQVDALLNPSSDRLVLFPIKYHDIWGLYKEMQAVYWTAEEVKLHQDIDDWEHKLNDDERYYLKHVLAFFASSDMIVNENLIKRFSQDVQFPEARIAYGFQEMIENVHSETYSQLIDTYIKGDDEKTQLFRSIENMPCITKKAQWAQRWIESKNASFGERLLAFASVECIYFCSSFAGIFWLRKRGLMPGLTQANSYIARDESQHVRLAALLFDKYLVHGKPSQERVFEIVREAVEIEKEFVNDALPVALIGLNNKLMCQYVEFVADYLLHELLGYPKMFGSSCPFDFMENLSLPTTVNFFEQRSTDYNYAQVSTNFEIEEDF</sequence>
<name>A0A1Y2GSE6_9FUNG</name>
<accession>A0A1Y2GSE6</accession>
<dbReference type="PROSITE" id="PS00368">
    <property type="entry name" value="RIBORED_SMALL"/>
    <property type="match status" value="1"/>
</dbReference>
<protein>
    <submittedName>
        <fullName evidence="2">Beta subunit of ribonucleoside-diphosphate reductase</fullName>
    </submittedName>
</protein>
<dbReference type="Pfam" id="PF00268">
    <property type="entry name" value="Ribonuc_red_sm"/>
    <property type="match status" value="1"/>
</dbReference>
<dbReference type="SUPFAM" id="SSF47240">
    <property type="entry name" value="Ferritin-like"/>
    <property type="match status" value="1"/>
</dbReference>
<dbReference type="InterPro" id="IPR009078">
    <property type="entry name" value="Ferritin-like_SF"/>
</dbReference>
<dbReference type="Proteomes" id="UP000193411">
    <property type="component" value="Unassembled WGS sequence"/>
</dbReference>
<comment type="similarity">
    <text evidence="1">Belongs to the ribonucleoside diphosphate reductase small chain family.</text>
</comment>
<dbReference type="EMBL" id="MCFL01000420">
    <property type="protein sequence ID" value="ORZ21060.1"/>
    <property type="molecule type" value="Genomic_DNA"/>
</dbReference>
<dbReference type="STRING" id="765915.A0A1Y2GSE6"/>
<dbReference type="GO" id="GO:0016491">
    <property type="term" value="F:oxidoreductase activity"/>
    <property type="evidence" value="ECO:0007669"/>
    <property type="project" value="InterPro"/>
</dbReference>
<dbReference type="InterPro" id="IPR012348">
    <property type="entry name" value="RNR-like"/>
</dbReference>
<keyword evidence="3" id="KW-1185">Reference proteome</keyword>
<proteinExistence type="inferred from homology"/>
<dbReference type="Gene3D" id="1.10.620.20">
    <property type="entry name" value="Ribonucleotide Reductase, subunit A"/>
    <property type="match status" value="1"/>
</dbReference>
<dbReference type="PANTHER" id="PTHR23409:SF18">
    <property type="entry name" value="RIBONUCLEOSIDE-DIPHOSPHATE REDUCTASE SUBUNIT M2"/>
    <property type="match status" value="1"/>
</dbReference>
<comment type="caution">
    <text evidence="2">The sequence shown here is derived from an EMBL/GenBank/DDBJ whole genome shotgun (WGS) entry which is preliminary data.</text>
</comment>
<dbReference type="OrthoDB" id="10248373at2759"/>
<dbReference type="CDD" id="cd01049">
    <property type="entry name" value="RNRR2"/>
    <property type="match status" value="1"/>
</dbReference>
<reference evidence="2 3" key="1">
    <citation type="submission" date="2016-07" db="EMBL/GenBank/DDBJ databases">
        <title>Pervasive Adenine N6-methylation of Active Genes in Fungi.</title>
        <authorList>
            <consortium name="DOE Joint Genome Institute"/>
            <person name="Mondo S.J."/>
            <person name="Dannebaum R.O."/>
            <person name="Kuo R.C."/>
            <person name="Labutti K."/>
            <person name="Haridas S."/>
            <person name="Kuo A."/>
            <person name="Salamov A."/>
            <person name="Ahrendt S.R."/>
            <person name="Lipzen A."/>
            <person name="Sullivan W."/>
            <person name="Andreopoulos W.B."/>
            <person name="Clum A."/>
            <person name="Lindquist E."/>
            <person name="Daum C."/>
            <person name="Ramamoorthy G.K."/>
            <person name="Gryganskyi A."/>
            <person name="Culley D."/>
            <person name="Magnuson J.K."/>
            <person name="James T.Y."/>
            <person name="O'Malley M.A."/>
            <person name="Stajich J.E."/>
            <person name="Spatafora J.W."/>
            <person name="Visel A."/>
            <person name="Grigoriev I.V."/>
        </authorList>
    </citation>
    <scope>NUCLEOTIDE SEQUENCE [LARGE SCALE GENOMIC DNA]</scope>
    <source>
        <strain evidence="2 3">PL171</strain>
    </source>
</reference>
<dbReference type="InterPro" id="IPR000358">
    <property type="entry name" value="RNR_small_fam"/>
</dbReference>
<gene>
    <name evidence="2" type="ORF">BCR44DRAFT_116076</name>
</gene>
<dbReference type="AlphaFoldDB" id="A0A1Y2GSE6"/>
<dbReference type="PANTHER" id="PTHR23409">
    <property type="entry name" value="RIBONUCLEOSIDE-DIPHOSPHATE REDUCTASE SMALL CHAIN"/>
    <property type="match status" value="1"/>
</dbReference>
<dbReference type="InterPro" id="IPR030475">
    <property type="entry name" value="RNR_small_AS"/>
</dbReference>
<evidence type="ECO:0000313" key="2">
    <source>
        <dbReference type="EMBL" id="ORZ21060.1"/>
    </source>
</evidence>
<evidence type="ECO:0000256" key="1">
    <source>
        <dbReference type="ARBA" id="ARBA00009303"/>
    </source>
</evidence>
<organism evidence="2 3">
    <name type="scientific">Catenaria anguillulae PL171</name>
    <dbReference type="NCBI Taxonomy" id="765915"/>
    <lineage>
        <taxon>Eukaryota</taxon>
        <taxon>Fungi</taxon>
        <taxon>Fungi incertae sedis</taxon>
        <taxon>Blastocladiomycota</taxon>
        <taxon>Blastocladiomycetes</taxon>
        <taxon>Blastocladiales</taxon>
        <taxon>Catenariaceae</taxon>
        <taxon>Catenaria</taxon>
    </lineage>
</organism>
<dbReference type="GO" id="GO:0009263">
    <property type="term" value="P:deoxyribonucleotide biosynthetic process"/>
    <property type="evidence" value="ECO:0007669"/>
    <property type="project" value="InterPro"/>
</dbReference>